<keyword evidence="1" id="KW-1133">Transmembrane helix</keyword>
<dbReference type="EMBL" id="MCZF01000022">
    <property type="protein sequence ID" value="PMM64837.1"/>
    <property type="molecule type" value="Genomic_DNA"/>
</dbReference>
<keyword evidence="1" id="KW-0812">Transmembrane</keyword>
<dbReference type="EMBL" id="MCZF01000300">
    <property type="protein sequence ID" value="PMM40573.1"/>
    <property type="molecule type" value="Genomic_DNA"/>
</dbReference>
<protein>
    <submittedName>
        <fullName evidence="2">Integrating conjugative element protein</fullName>
    </submittedName>
</protein>
<reference evidence="2" key="3">
    <citation type="journal article" date="2018" name="Nature">
        <title>A major lineage of non-tailed dsDNA viruses as unrecognized killers of marine bacteria.</title>
        <authorList>
            <person name="Kauffman K.M."/>
            <person name="Hussain F.A."/>
            <person name="Yang J."/>
            <person name="Arevalo P."/>
            <person name="Brown J.M."/>
            <person name="Chang W.K."/>
            <person name="VanInsberghe D."/>
            <person name="Elsherbini J."/>
            <person name="Sharma R.S."/>
            <person name="Cutler M.B."/>
            <person name="Kelly L."/>
            <person name="Polz M.F."/>
        </authorList>
    </citation>
    <scope>NUCLEOTIDE SEQUENCE</scope>
    <source>
        <strain evidence="2">10N.261.48.B5</strain>
    </source>
</reference>
<gene>
    <name evidence="2" type="ORF">BCT54_12265</name>
    <name evidence="3" type="ORF">BCT54_17230</name>
</gene>
<evidence type="ECO:0000313" key="3">
    <source>
        <dbReference type="EMBL" id="PMM64837.1"/>
    </source>
</evidence>
<comment type="caution">
    <text evidence="2">The sequence shown here is derived from an EMBL/GenBank/DDBJ whole genome shotgun (WGS) entry which is preliminary data.</text>
</comment>
<dbReference type="RefSeq" id="WP_102551093.1">
    <property type="nucleotide sequence ID" value="NZ_MCZF01000022.1"/>
</dbReference>
<name>A0A2N7JJD6_VIBSP</name>
<feature type="transmembrane region" description="Helical" evidence="1">
    <location>
        <begin position="20"/>
        <end position="42"/>
    </location>
</feature>
<keyword evidence="1" id="KW-0472">Membrane</keyword>
<proteinExistence type="predicted"/>
<evidence type="ECO:0000313" key="4">
    <source>
        <dbReference type="Proteomes" id="UP000235533"/>
    </source>
</evidence>
<feature type="transmembrane region" description="Helical" evidence="1">
    <location>
        <begin position="62"/>
        <end position="81"/>
    </location>
</feature>
<organism evidence="2 4">
    <name type="scientific">Vibrio splendidus</name>
    <dbReference type="NCBI Taxonomy" id="29497"/>
    <lineage>
        <taxon>Bacteria</taxon>
        <taxon>Pseudomonadati</taxon>
        <taxon>Pseudomonadota</taxon>
        <taxon>Gammaproteobacteria</taxon>
        <taxon>Vibrionales</taxon>
        <taxon>Vibrionaceae</taxon>
        <taxon>Vibrio</taxon>
    </lineage>
</organism>
<accession>A0A2N7JJD6</accession>
<sequence>MSNPTSPEQAFEHGAGFSLASLSQTLALVSIALTLCWVLWTAWSGFKGMKRGQVGKEDYRRLLFKALFIFLLINAFSLYGVSTA</sequence>
<reference evidence="4" key="1">
    <citation type="submission" date="2016-07" db="EMBL/GenBank/DDBJ databases">
        <title>Nontailed viruses are major unrecognized killers of bacteria in the ocean.</title>
        <authorList>
            <person name="Kauffman K."/>
            <person name="Hussain F."/>
            <person name="Yang J."/>
            <person name="Arevalo P."/>
            <person name="Brown J."/>
            <person name="Cutler M."/>
            <person name="Kelly L."/>
            <person name="Polz M.F."/>
        </authorList>
    </citation>
    <scope>NUCLEOTIDE SEQUENCE [LARGE SCALE GENOMIC DNA]</scope>
    <source>
        <strain evidence="4">10N.261.48.B5</strain>
    </source>
</reference>
<dbReference type="AlphaFoldDB" id="A0A2N7JJD6"/>
<evidence type="ECO:0000256" key="1">
    <source>
        <dbReference type="SAM" id="Phobius"/>
    </source>
</evidence>
<dbReference type="Proteomes" id="UP000235533">
    <property type="component" value="Unassembled WGS sequence"/>
</dbReference>
<dbReference type="InterPro" id="IPR021676">
    <property type="entry name" value="DUF3262"/>
</dbReference>
<reference evidence="2" key="2">
    <citation type="submission" date="2016-07" db="EMBL/GenBank/DDBJ databases">
        <authorList>
            <person name="Wan K."/>
            <person name="Booth B."/>
            <person name="Spirohn K."/>
            <person name="Hao T."/>
            <person name="Hu Y."/>
            <person name="Calderwood M."/>
            <person name="Hill D."/>
            <person name="Mohr S."/>
            <person name="Vidal M."/>
            <person name="Celniker S."/>
            <person name="Perrimon N."/>
        </authorList>
    </citation>
    <scope>NUCLEOTIDE SEQUENCE</scope>
    <source>
        <strain evidence="2">10N.261.48.B5</strain>
    </source>
</reference>
<evidence type="ECO:0000313" key="2">
    <source>
        <dbReference type="EMBL" id="PMM40573.1"/>
    </source>
</evidence>
<dbReference type="Pfam" id="PF11660">
    <property type="entry name" value="DUF3262"/>
    <property type="match status" value="1"/>
</dbReference>